<dbReference type="InterPro" id="IPR029026">
    <property type="entry name" value="tRNA_m1G_MTases_N"/>
</dbReference>
<organism evidence="4 5">
    <name type="scientific">Nitrolancea hollandica Lb</name>
    <dbReference type="NCBI Taxonomy" id="1129897"/>
    <lineage>
        <taxon>Bacteria</taxon>
        <taxon>Pseudomonadati</taxon>
        <taxon>Thermomicrobiota</taxon>
        <taxon>Thermomicrobia</taxon>
        <taxon>Sphaerobacterales</taxon>
        <taxon>Sphaerobacterineae</taxon>
        <taxon>Sphaerobacteraceae</taxon>
        <taxon>Nitrolancea</taxon>
    </lineage>
</organism>
<dbReference type="Gene3D" id="3.40.1280.10">
    <property type="match status" value="1"/>
</dbReference>
<feature type="domain" description="RNA 2-O ribose methyltransferase substrate binding" evidence="3">
    <location>
        <begin position="9"/>
        <end position="85"/>
    </location>
</feature>
<dbReference type="InterPro" id="IPR001537">
    <property type="entry name" value="SpoU_MeTrfase"/>
</dbReference>
<dbReference type="InterPro" id="IPR013123">
    <property type="entry name" value="SpoU_subst-bd"/>
</dbReference>
<reference evidence="4 5" key="1">
    <citation type="journal article" date="2012" name="ISME J.">
        <title>Nitrification expanded: discovery, physiology and genomics of a nitrite-oxidizing bacterium from the phylum Chloroflexi.</title>
        <authorList>
            <person name="Sorokin D.Y."/>
            <person name="Lucker S."/>
            <person name="Vejmelkova D."/>
            <person name="Kostrikina N.A."/>
            <person name="Kleerebezem R."/>
            <person name="Rijpstra W.I."/>
            <person name="Damste J.S."/>
            <person name="Le Paslier D."/>
            <person name="Muyzer G."/>
            <person name="Wagner M."/>
            <person name="van Loosdrecht M.C."/>
            <person name="Daims H."/>
        </authorList>
    </citation>
    <scope>NUCLEOTIDE SEQUENCE [LARGE SCALE GENOMIC DNA]</scope>
    <source>
        <strain evidence="5">none</strain>
    </source>
</reference>
<name>I4ENB2_9BACT</name>
<keyword evidence="1 4" id="KW-0489">Methyltransferase</keyword>
<dbReference type="GO" id="GO:0008173">
    <property type="term" value="F:RNA methyltransferase activity"/>
    <property type="evidence" value="ECO:0007669"/>
    <property type="project" value="InterPro"/>
</dbReference>
<dbReference type="RefSeq" id="WP_008481849.1">
    <property type="nucleotide sequence ID" value="NZ_CAGS01000719.1"/>
</dbReference>
<evidence type="ECO:0000256" key="2">
    <source>
        <dbReference type="ARBA" id="ARBA00022679"/>
    </source>
</evidence>
<dbReference type="Gene3D" id="3.30.1330.30">
    <property type="match status" value="1"/>
</dbReference>
<proteinExistence type="predicted"/>
<sequence>MTNRSKTEILYGRNAVIEALRGRRNIRRLFALEGIERQERVAGALLTARERNIPVTRLPRAEFDRILGNVGHQGLAVEAGRYPYIPLDTLLREANGKTILLLDHLQDVQNLGTLIRTAEATGAAGLILPEHRSAGITPAVVNASAGAVEHLPVALVANLARAIEQCKEAGYWAIALELSPASRPIYQASIPQPAVLVIGSEGKGVSPVVLKHCDLQVHLPMFGKVESLNAAVAGSIALYELVRRQ</sequence>
<keyword evidence="2 4" id="KW-0808">Transferase</keyword>
<evidence type="ECO:0000313" key="5">
    <source>
        <dbReference type="Proteomes" id="UP000004221"/>
    </source>
</evidence>
<dbReference type="InterPro" id="IPR029028">
    <property type="entry name" value="Alpha/beta_knot_MTases"/>
</dbReference>
<dbReference type="NCBIfam" id="TIGR00186">
    <property type="entry name" value="rRNA_methyl_3"/>
    <property type="match status" value="1"/>
</dbReference>
<comment type="caution">
    <text evidence="4">The sequence shown here is derived from an EMBL/GenBank/DDBJ whole genome shotgun (WGS) entry which is preliminary data.</text>
</comment>
<dbReference type="InterPro" id="IPR004441">
    <property type="entry name" value="rRNA_MeTrfase_TrmH"/>
</dbReference>
<dbReference type="EMBL" id="CAGS01000719">
    <property type="protein sequence ID" value="CCF86175.1"/>
    <property type="molecule type" value="Genomic_DNA"/>
</dbReference>
<dbReference type="SMART" id="SM00967">
    <property type="entry name" value="SpoU_sub_bind"/>
    <property type="match status" value="1"/>
</dbReference>
<dbReference type="GO" id="GO:0032259">
    <property type="term" value="P:methylation"/>
    <property type="evidence" value="ECO:0007669"/>
    <property type="project" value="UniProtKB-KW"/>
</dbReference>
<dbReference type="InterPro" id="IPR029064">
    <property type="entry name" value="Ribosomal_eL30-like_sf"/>
</dbReference>
<dbReference type="AlphaFoldDB" id="I4ENB2"/>
<dbReference type="GO" id="GO:0006396">
    <property type="term" value="P:RNA processing"/>
    <property type="evidence" value="ECO:0007669"/>
    <property type="project" value="InterPro"/>
</dbReference>
<dbReference type="PANTHER" id="PTHR46429">
    <property type="entry name" value="23S RRNA (GUANOSINE-2'-O-)-METHYLTRANSFERASE RLMB"/>
    <property type="match status" value="1"/>
</dbReference>
<evidence type="ECO:0000313" key="4">
    <source>
        <dbReference type="EMBL" id="CCF86175.1"/>
    </source>
</evidence>
<dbReference type="OrthoDB" id="9794400at2"/>
<accession>I4ENB2</accession>
<dbReference type="CDD" id="cd18103">
    <property type="entry name" value="SpoU-like_RlmB"/>
    <property type="match status" value="1"/>
</dbReference>
<protein>
    <submittedName>
        <fullName evidence="4">RNA methyltransferase, TrmH family, group 3</fullName>
    </submittedName>
</protein>
<dbReference type="GO" id="GO:0005829">
    <property type="term" value="C:cytosol"/>
    <property type="evidence" value="ECO:0007669"/>
    <property type="project" value="TreeGrafter"/>
</dbReference>
<evidence type="ECO:0000259" key="3">
    <source>
        <dbReference type="SMART" id="SM00967"/>
    </source>
</evidence>
<keyword evidence="5" id="KW-1185">Reference proteome</keyword>
<dbReference type="Pfam" id="PF00588">
    <property type="entry name" value="SpoU_methylase"/>
    <property type="match status" value="1"/>
</dbReference>
<evidence type="ECO:0000256" key="1">
    <source>
        <dbReference type="ARBA" id="ARBA00022603"/>
    </source>
</evidence>
<gene>
    <name evidence="4" type="ORF">NITHO_830004</name>
</gene>
<dbReference type="Proteomes" id="UP000004221">
    <property type="component" value="Unassembled WGS sequence"/>
</dbReference>
<dbReference type="Pfam" id="PF08032">
    <property type="entry name" value="SpoU_sub_bind"/>
    <property type="match status" value="1"/>
</dbReference>
<dbReference type="SUPFAM" id="SSF75217">
    <property type="entry name" value="alpha/beta knot"/>
    <property type="match status" value="1"/>
</dbReference>
<dbReference type="PANTHER" id="PTHR46429:SF1">
    <property type="entry name" value="23S RRNA (GUANOSINE-2'-O-)-METHYLTRANSFERASE RLMB"/>
    <property type="match status" value="1"/>
</dbReference>
<dbReference type="GO" id="GO:0003723">
    <property type="term" value="F:RNA binding"/>
    <property type="evidence" value="ECO:0007669"/>
    <property type="project" value="InterPro"/>
</dbReference>
<dbReference type="SUPFAM" id="SSF55315">
    <property type="entry name" value="L30e-like"/>
    <property type="match status" value="1"/>
</dbReference>